<dbReference type="EMBL" id="CP000474">
    <property type="protein sequence ID" value="ABM10146.1"/>
    <property type="molecule type" value="Genomic_DNA"/>
</dbReference>
<protein>
    <submittedName>
        <fullName evidence="1">Uncharacterized protein</fullName>
    </submittedName>
</protein>
<reference evidence="1 2" key="1">
    <citation type="journal article" date="2006" name="PLoS Genet.">
        <title>Secrets of soil survival revealed by the genome sequence of Arthrobacter aurescens TC1.</title>
        <authorList>
            <person name="Mongodin E.F."/>
            <person name="Shapir N."/>
            <person name="Daugherty S.C."/>
            <person name="DeBoy R.T."/>
            <person name="Emerson J.B."/>
            <person name="Shvartzbeyn A."/>
            <person name="Radune D."/>
            <person name="Vamathevan J."/>
            <person name="Riggs F."/>
            <person name="Grinberg V."/>
            <person name="Khouri H."/>
            <person name="Wackett L.P."/>
            <person name="Nelson K.E."/>
            <person name="Sadowsky M.J."/>
        </authorList>
    </citation>
    <scope>NUCLEOTIDE SEQUENCE [LARGE SCALE GENOMIC DNA]</scope>
    <source>
        <strain evidence="1 2">TC1</strain>
    </source>
</reference>
<accession>A1R3Z6</accession>
<dbReference type="KEGG" id="aau:AAur_1172"/>
<evidence type="ECO:0000313" key="2">
    <source>
        <dbReference type="Proteomes" id="UP000000637"/>
    </source>
</evidence>
<keyword evidence="2" id="KW-1185">Reference proteome</keyword>
<dbReference type="STRING" id="290340.AAur_1172"/>
<gene>
    <name evidence="1" type="ordered locus">AAur_1172</name>
</gene>
<evidence type="ECO:0000313" key="1">
    <source>
        <dbReference type="EMBL" id="ABM10146.1"/>
    </source>
</evidence>
<organism evidence="1 2">
    <name type="scientific">Paenarthrobacter aurescens (strain TC1)</name>
    <dbReference type="NCBI Taxonomy" id="290340"/>
    <lineage>
        <taxon>Bacteria</taxon>
        <taxon>Bacillati</taxon>
        <taxon>Actinomycetota</taxon>
        <taxon>Actinomycetes</taxon>
        <taxon>Micrococcales</taxon>
        <taxon>Micrococcaceae</taxon>
        <taxon>Paenarthrobacter</taxon>
    </lineage>
</organism>
<dbReference type="OrthoDB" id="4954863at2"/>
<dbReference type="RefSeq" id="WP_011773905.1">
    <property type="nucleotide sequence ID" value="NC_008711.1"/>
</dbReference>
<name>A1R3Z6_PAEAT</name>
<sequence>MNREQRDSETTFGPLQLKNLWEPHILRDFELRVIMQMADCEGAVCRLLAGEPLGPSDRAPLEVANHVAKTKGFRPLFVASGQELRISDGGETVLLGFFESDVWSGRNPRQTRRA</sequence>
<proteinExistence type="predicted"/>
<dbReference type="HOGENOM" id="CLU_2115909_0_0_11"/>
<dbReference type="Proteomes" id="UP000000637">
    <property type="component" value="Chromosome"/>
</dbReference>
<dbReference type="AlphaFoldDB" id="A1R3Z6"/>